<dbReference type="EMBL" id="JAPCKI010000005">
    <property type="protein sequence ID" value="MDD2178130.1"/>
    <property type="molecule type" value="Genomic_DNA"/>
</dbReference>
<organism evidence="2 3">
    <name type="scientific">Acidovorax benzenivorans</name>
    <dbReference type="NCBI Taxonomy" id="2987520"/>
    <lineage>
        <taxon>Bacteria</taxon>
        <taxon>Pseudomonadati</taxon>
        <taxon>Pseudomonadota</taxon>
        <taxon>Betaproteobacteria</taxon>
        <taxon>Burkholderiales</taxon>
        <taxon>Comamonadaceae</taxon>
        <taxon>Acidovorax</taxon>
    </lineage>
</organism>
<protein>
    <recommendedName>
        <fullName evidence="4">AtpZ/AtpI family protein</fullName>
    </recommendedName>
</protein>
<proteinExistence type="predicted"/>
<sequence>MSDGNNDTRQLLVNGLSDAVGFVGGALLGFWLGKLLGLDIFAPGYGTGSLIGIAMVGIGGGLGLHVARRWQTSRRSQPSKD</sequence>
<name>A0ABT5RWP7_9BURK</name>
<feature type="transmembrane region" description="Helical" evidence="1">
    <location>
        <begin position="45"/>
        <end position="67"/>
    </location>
</feature>
<evidence type="ECO:0000256" key="1">
    <source>
        <dbReference type="SAM" id="Phobius"/>
    </source>
</evidence>
<evidence type="ECO:0000313" key="3">
    <source>
        <dbReference type="Proteomes" id="UP001148932"/>
    </source>
</evidence>
<keyword evidence="1" id="KW-0812">Transmembrane</keyword>
<feature type="transmembrane region" description="Helical" evidence="1">
    <location>
        <begin position="12"/>
        <end position="33"/>
    </location>
</feature>
<dbReference type="RefSeq" id="WP_274110505.1">
    <property type="nucleotide sequence ID" value="NZ_JAPCKI010000005.1"/>
</dbReference>
<dbReference type="Proteomes" id="UP001148932">
    <property type="component" value="Unassembled WGS sequence"/>
</dbReference>
<comment type="caution">
    <text evidence="2">The sequence shown here is derived from an EMBL/GenBank/DDBJ whole genome shotgun (WGS) entry which is preliminary data.</text>
</comment>
<gene>
    <name evidence="2" type="ORF">OIN59_11860</name>
</gene>
<accession>A0ABT5RWP7</accession>
<evidence type="ECO:0000313" key="2">
    <source>
        <dbReference type="EMBL" id="MDD2178130.1"/>
    </source>
</evidence>
<evidence type="ECO:0008006" key="4">
    <source>
        <dbReference type="Google" id="ProtNLM"/>
    </source>
</evidence>
<keyword evidence="3" id="KW-1185">Reference proteome</keyword>
<keyword evidence="1" id="KW-1133">Transmembrane helix</keyword>
<keyword evidence="1" id="KW-0472">Membrane</keyword>
<reference evidence="2" key="1">
    <citation type="submission" date="2022-10" db="EMBL/GenBank/DDBJ databases">
        <title>Description of microaerobic benzene degrading bacteria.</title>
        <authorList>
            <person name="Bedics A."/>
            <person name="Tancsics A."/>
            <person name="Banerjee S."/>
        </authorList>
    </citation>
    <scope>NUCLEOTIDE SEQUENCE</scope>
    <source>
        <strain evidence="2">D2M1</strain>
    </source>
</reference>